<keyword evidence="3 7" id="KW-1133">Transmembrane helix</keyword>
<dbReference type="OrthoDB" id="9770329at2"/>
<feature type="domain" description="Fatty acid hydroxylase" evidence="8">
    <location>
        <begin position="93"/>
        <end position="229"/>
    </location>
</feature>
<organism evidence="9 10">
    <name type="scientific">Chlorobium phaeobacteroides (strain DSM 266 / SMG 266 / 2430)</name>
    <dbReference type="NCBI Taxonomy" id="290317"/>
    <lineage>
        <taxon>Bacteria</taxon>
        <taxon>Pseudomonadati</taxon>
        <taxon>Chlorobiota</taxon>
        <taxon>Chlorobiia</taxon>
        <taxon>Chlorobiales</taxon>
        <taxon>Chlorobiaceae</taxon>
        <taxon>Chlorobium/Pelodictyon group</taxon>
        <taxon>Chlorobium</taxon>
    </lineage>
</organism>
<evidence type="ECO:0000313" key="10">
    <source>
        <dbReference type="Proteomes" id="UP000008701"/>
    </source>
</evidence>
<dbReference type="KEGG" id="cph:Cpha266_1574"/>
<reference evidence="9 10" key="1">
    <citation type="submission" date="2006-12" db="EMBL/GenBank/DDBJ databases">
        <title>Complete sequence of Chlorobium phaeobacteroides DSM 266.</title>
        <authorList>
            <consortium name="US DOE Joint Genome Institute"/>
            <person name="Copeland A."/>
            <person name="Lucas S."/>
            <person name="Lapidus A."/>
            <person name="Barry K."/>
            <person name="Detter J.C."/>
            <person name="Glavina del Rio T."/>
            <person name="Hammon N."/>
            <person name="Israni S."/>
            <person name="Pitluck S."/>
            <person name="Goltsman E."/>
            <person name="Schmutz J."/>
            <person name="Larimer F."/>
            <person name="Land M."/>
            <person name="Hauser L."/>
            <person name="Mikhailova N."/>
            <person name="Li T."/>
            <person name="Overmann J."/>
            <person name="Bryant D.A."/>
            <person name="Richardson P."/>
        </authorList>
    </citation>
    <scope>NUCLEOTIDE SEQUENCE [LARGE SCALE GENOMIC DNA]</scope>
    <source>
        <strain evidence="9 10">DSM 266</strain>
    </source>
</reference>
<evidence type="ECO:0000256" key="7">
    <source>
        <dbReference type="SAM" id="Phobius"/>
    </source>
</evidence>
<name>A1BGR9_CHLPD</name>
<dbReference type="GO" id="GO:0016020">
    <property type="term" value="C:membrane"/>
    <property type="evidence" value="ECO:0007669"/>
    <property type="project" value="GOC"/>
</dbReference>
<keyword evidence="6 7" id="KW-0472">Membrane</keyword>
<dbReference type="EMBL" id="CP000492">
    <property type="protein sequence ID" value="ABL65596.1"/>
    <property type="molecule type" value="Genomic_DNA"/>
</dbReference>
<feature type="transmembrane region" description="Helical" evidence="7">
    <location>
        <begin position="150"/>
        <end position="169"/>
    </location>
</feature>
<accession>A1BGR9</accession>
<dbReference type="AlphaFoldDB" id="A1BGR9"/>
<keyword evidence="10" id="KW-1185">Reference proteome</keyword>
<dbReference type="Proteomes" id="UP000008701">
    <property type="component" value="Chromosome"/>
</dbReference>
<dbReference type="GO" id="GO:0050479">
    <property type="term" value="F:glyceryl-ether monooxygenase activity"/>
    <property type="evidence" value="ECO:0007669"/>
    <property type="project" value="TreeGrafter"/>
</dbReference>
<protein>
    <submittedName>
        <fullName evidence="9">Sterol desaturase, putative</fullName>
    </submittedName>
</protein>
<dbReference type="RefSeq" id="WP_011745406.1">
    <property type="nucleotide sequence ID" value="NC_008639.1"/>
</dbReference>
<evidence type="ECO:0000256" key="6">
    <source>
        <dbReference type="ARBA" id="ARBA00023136"/>
    </source>
</evidence>
<evidence type="ECO:0000313" key="9">
    <source>
        <dbReference type="EMBL" id="ABL65596.1"/>
    </source>
</evidence>
<evidence type="ECO:0000256" key="2">
    <source>
        <dbReference type="ARBA" id="ARBA00022692"/>
    </source>
</evidence>
<keyword evidence="2 7" id="KW-0812">Transmembrane</keyword>
<gene>
    <name evidence="9" type="ordered locus">Cpha266_1574</name>
</gene>
<dbReference type="GO" id="GO:0008610">
    <property type="term" value="P:lipid biosynthetic process"/>
    <property type="evidence" value="ECO:0007669"/>
    <property type="project" value="InterPro"/>
</dbReference>
<comment type="subcellular location">
    <subcellularLocation>
        <location evidence="1">Endomembrane system</location>
        <topology evidence="1">Multi-pass membrane protein</topology>
    </subcellularLocation>
</comment>
<dbReference type="STRING" id="290317.Cpha266_1574"/>
<evidence type="ECO:0000259" key="8">
    <source>
        <dbReference type="Pfam" id="PF04116"/>
    </source>
</evidence>
<proteinExistence type="predicted"/>
<keyword evidence="5" id="KW-0443">Lipid metabolism</keyword>
<evidence type="ECO:0000256" key="3">
    <source>
        <dbReference type="ARBA" id="ARBA00022989"/>
    </source>
</evidence>
<dbReference type="GO" id="GO:0006643">
    <property type="term" value="P:membrane lipid metabolic process"/>
    <property type="evidence" value="ECO:0007669"/>
    <property type="project" value="TreeGrafter"/>
</dbReference>
<dbReference type="PANTHER" id="PTHR21624:SF1">
    <property type="entry name" value="ALKYLGLYCEROL MONOOXYGENASE"/>
    <property type="match status" value="1"/>
</dbReference>
<feature type="transmembrane region" description="Helical" evidence="7">
    <location>
        <begin position="13"/>
        <end position="36"/>
    </location>
</feature>
<dbReference type="InterPro" id="IPR051689">
    <property type="entry name" value="Sterol_desaturase/TMEM195"/>
</dbReference>
<dbReference type="GO" id="GO:0012505">
    <property type="term" value="C:endomembrane system"/>
    <property type="evidence" value="ECO:0007669"/>
    <property type="project" value="UniProtKB-SubCell"/>
</dbReference>
<feature type="transmembrane region" description="Helical" evidence="7">
    <location>
        <begin position="48"/>
        <end position="71"/>
    </location>
</feature>
<dbReference type="InterPro" id="IPR006694">
    <property type="entry name" value="Fatty_acid_hydroxylase"/>
</dbReference>
<dbReference type="HOGENOM" id="CLU_033631_0_1_10"/>
<evidence type="ECO:0000256" key="4">
    <source>
        <dbReference type="ARBA" id="ARBA00023002"/>
    </source>
</evidence>
<dbReference type="eggNOG" id="COG3000">
    <property type="taxonomic scope" value="Bacteria"/>
</dbReference>
<keyword evidence="4" id="KW-0560">Oxidoreductase</keyword>
<dbReference type="Pfam" id="PF04116">
    <property type="entry name" value="FA_hydroxylase"/>
    <property type="match status" value="1"/>
</dbReference>
<evidence type="ECO:0000256" key="5">
    <source>
        <dbReference type="ARBA" id="ARBA00023098"/>
    </source>
</evidence>
<feature type="transmembrane region" description="Helical" evidence="7">
    <location>
        <begin position="77"/>
        <end position="99"/>
    </location>
</feature>
<sequence length="264" mass="30518">MADIFFSIPDLRILSYGTTIAGGVLLWILEGLFPFFSGQKRRDLHARLNLSMAGLNLLILLPSGILMAFVLEWSKNVWPGIGMLALHPLAEAVLIILVIDLWMYVWHRLNHETAFLWRFHSVHHSDASLDVTTSWRFHYMEILISEMLRLPLFMLMGAGIEHLLLYSLLMTPVIEFHHSNISVPRALDRLVRIVIPSPIMHRLHHSRERSEHDSNYGSMLSLWDRLFGSFLMKESLDGLRLGLDHESDSDKQRILALLQRPFRP</sequence>
<dbReference type="GO" id="GO:0005506">
    <property type="term" value="F:iron ion binding"/>
    <property type="evidence" value="ECO:0007669"/>
    <property type="project" value="InterPro"/>
</dbReference>
<evidence type="ECO:0000256" key="1">
    <source>
        <dbReference type="ARBA" id="ARBA00004127"/>
    </source>
</evidence>
<dbReference type="PANTHER" id="PTHR21624">
    <property type="entry name" value="STEROL DESATURASE-RELATED PROTEIN"/>
    <property type="match status" value="1"/>
</dbReference>